<feature type="region of interest" description="Disordered" evidence="1">
    <location>
        <begin position="237"/>
        <end position="263"/>
    </location>
</feature>
<feature type="region of interest" description="Disordered" evidence="1">
    <location>
        <begin position="99"/>
        <end position="131"/>
    </location>
</feature>
<protein>
    <submittedName>
        <fullName evidence="2">Uncharacterized protein</fullName>
    </submittedName>
</protein>
<accession>A0A9J5XU63</accession>
<organism evidence="2 3">
    <name type="scientific">Solanum commersonii</name>
    <name type="common">Commerson's wild potato</name>
    <name type="synonym">Commerson's nightshade</name>
    <dbReference type="NCBI Taxonomy" id="4109"/>
    <lineage>
        <taxon>Eukaryota</taxon>
        <taxon>Viridiplantae</taxon>
        <taxon>Streptophyta</taxon>
        <taxon>Embryophyta</taxon>
        <taxon>Tracheophyta</taxon>
        <taxon>Spermatophyta</taxon>
        <taxon>Magnoliopsida</taxon>
        <taxon>eudicotyledons</taxon>
        <taxon>Gunneridae</taxon>
        <taxon>Pentapetalae</taxon>
        <taxon>asterids</taxon>
        <taxon>lamiids</taxon>
        <taxon>Solanales</taxon>
        <taxon>Solanaceae</taxon>
        <taxon>Solanoideae</taxon>
        <taxon>Solaneae</taxon>
        <taxon>Solanum</taxon>
    </lineage>
</organism>
<gene>
    <name evidence="2" type="ORF">H5410_041804</name>
</gene>
<evidence type="ECO:0000313" key="2">
    <source>
        <dbReference type="EMBL" id="KAG5591290.1"/>
    </source>
</evidence>
<dbReference type="OrthoDB" id="1328712at2759"/>
<sequence>MATKTEYVENVDEDHLSIPEVADYAKSFEISKLGKTYVVPYLGGDLVELKNDMDICNIALFIHDGDTIDIYVCHDTILEDVGPTEGQISQYLSQVGESLNAHGESDGSSSTFSSSEKVENNGVAGVQQETDDGYSSIYWTDTKEEVEPSVQQRTEPSIQEEVEPNAQENTEEDTDNDSICSDQSIDYESDVHEGLRIVKEDMRKFRESEVGLHEGYEDIEKSKKQFKDKLAEDEPYYDNSDCDSFQSDEEQPVSDDELEGESLRGRKKSNRVIYDSTCDVVLWQMCARHILENWSQNWRGIEKRKKFWACARATFEAHFKYNINALSKLEKGIVEDLIKYNKDKWFKPFFKLFQNVII</sequence>
<feature type="compositionally biased region" description="Acidic residues" evidence="1">
    <location>
        <begin position="246"/>
        <end position="260"/>
    </location>
</feature>
<feature type="compositionally biased region" description="Low complexity" evidence="1">
    <location>
        <begin position="106"/>
        <end position="115"/>
    </location>
</feature>
<proteinExistence type="predicted"/>
<feature type="compositionally biased region" description="Acidic residues" evidence="1">
    <location>
        <begin position="158"/>
        <end position="176"/>
    </location>
</feature>
<comment type="caution">
    <text evidence="2">The sequence shown here is derived from an EMBL/GenBank/DDBJ whole genome shotgun (WGS) entry which is preliminary data.</text>
</comment>
<evidence type="ECO:0000313" key="3">
    <source>
        <dbReference type="Proteomes" id="UP000824120"/>
    </source>
</evidence>
<keyword evidence="3" id="KW-1185">Reference proteome</keyword>
<evidence type="ECO:0000256" key="1">
    <source>
        <dbReference type="SAM" id="MobiDB-lite"/>
    </source>
</evidence>
<feature type="region of interest" description="Disordered" evidence="1">
    <location>
        <begin position="144"/>
        <end position="186"/>
    </location>
</feature>
<dbReference type="AlphaFoldDB" id="A0A9J5XU63"/>
<feature type="compositionally biased region" description="Polar residues" evidence="1">
    <location>
        <begin position="177"/>
        <end position="186"/>
    </location>
</feature>
<dbReference type="Proteomes" id="UP000824120">
    <property type="component" value="Chromosome 8"/>
</dbReference>
<dbReference type="EMBL" id="JACXVP010000008">
    <property type="protein sequence ID" value="KAG5591290.1"/>
    <property type="molecule type" value="Genomic_DNA"/>
</dbReference>
<name>A0A9J5XU63_SOLCO</name>
<reference evidence="2 3" key="1">
    <citation type="submission" date="2020-09" db="EMBL/GenBank/DDBJ databases">
        <title>De no assembly of potato wild relative species, Solanum commersonii.</title>
        <authorList>
            <person name="Cho K."/>
        </authorList>
    </citation>
    <scope>NUCLEOTIDE SEQUENCE [LARGE SCALE GENOMIC DNA]</scope>
    <source>
        <strain evidence="2">LZ3.2</strain>
        <tissue evidence="2">Leaf</tissue>
    </source>
</reference>